<sequence length="91" mass="10044">MFTIRDWMSPLPEVPSLGSNHAIRTFGGTNTAIVTGRWAEASCPSYNGVITDDRHRVQDLLVDTAAKDYDDEKDNATRANFSVSNRITNNG</sequence>
<reference evidence="1" key="2">
    <citation type="submission" date="2020-08" db="EMBL/GenBank/DDBJ databases">
        <title>Plant Genome Project.</title>
        <authorList>
            <person name="Zhang R.-G."/>
        </authorList>
    </citation>
    <scope>NUCLEOTIDE SEQUENCE</scope>
    <source>
        <strain evidence="1">Huo1</strain>
        <tissue evidence="1">Leaf</tissue>
    </source>
</reference>
<proteinExistence type="predicted"/>
<dbReference type="Proteomes" id="UP000298416">
    <property type="component" value="Unassembled WGS sequence"/>
</dbReference>
<keyword evidence="2" id="KW-1185">Reference proteome</keyword>
<dbReference type="AlphaFoldDB" id="A0A8X8ZSH6"/>
<protein>
    <submittedName>
        <fullName evidence="1">Uncharacterized protein</fullName>
    </submittedName>
</protein>
<gene>
    <name evidence="1" type="ORF">SASPL_122679</name>
</gene>
<accession>A0A8X8ZSH6</accession>
<comment type="caution">
    <text evidence="1">The sequence shown here is derived from an EMBL/GenBank/DDBJ whole genome shotgun (WGS) entry which is preliminary data.</text>
</comment>
<evidence type="ECO:0000313" key="2">
    <source>
        <dbReference type="Proteomes" id="UP000298416"/>
    </source>
</evidence>
<dbReference type="EMBL" id="PNBA02000008">
    <property type="protein sequence ID" value="KAG6415273.1"/>
    <property type="molecule type" value="Genomic_DNA"/>
</dbReference>
<evidence type="ECO:0000313" key="1">
    <source>
        <dbReference type="EMBL" id="KAG6415273.1"/>
    </source>
</evidence>
<name>A0A8X8ZSH6_SALSN</name>
<reference evidence="1" key="1">
    <citation type="submission" date="2018-01" db="EMBL/GenBank/DDBJ databases">
        <authorList>
            <person name="Mao J.F."/>
        </authorList>
    </citation>
    <scope>NUCLEOTIDE SEQUENCE</scope>
    <source>
        <strain evidence="1">Huo1</strain>
        <tissue evidence="1">Leaf</tissue>
    </source>
</reference>
<organism evidence="1">
    <name type="scientific">Salvia splendens</name>
    <name type="common">Scarlet sage</name>
    <dbReference type="NCBI Taxonomy" id="180675"/>
    <lineage>
        <taxon>Eukaryota</taxon>
        <taxon>Viridiplantae</taxon>
        <taxon>Streptophyta</taxon>
        <taxon>Embryophyta</taxon>
        <taxon>Tracheophyta</taxon>
        <taxon>Spermatophyta</taxon>
        <taxon>Magnoliopsida</taxon>
        <taxon>eudicotyledons</taxon>
        <taxon>Gunneridae</taxon>
        <taxon>Pentapetalae</taxon>
        <taxon>asterids</taxon>
        <taxon>lamiids</taxon>
        <taxon>Lamiales</taxon>
        <taxon>Lamiaceae</taxon>
        <taxon>Nepetoideae</taxon>
        <taxon>Mentheae</taxon>
        <taxon>Salviinae</taxon>
        <taxon>Salvia</taxon>
        <taxon>Salvia subgen. Calosphace</taxon>
        <taxon>core Calosphace</taxon>
    </lineage>
</organism>